<accession>X6NQY0</accession>
<dbReference type="Proteomes" id="UP000023152">
    <property type="component" value="Unassembled WGS sequence"/>
</dbReference>
<name>X6NQY0_RETFI</name>
<evidence type="ECO:0000313" key="3">
    <source>
        <dbReference type="Proteomes" id="UP000023152"/>
    </source>
</evidence>
<comment type="caution">
    <text evidence="2">The sequence shown here is derived from an EMBL/GenBank/DDBJ whole genome shotgun (WGS) entry which is preliminary data.</text>
</comment>
<organism evidence="2 3">
    <name type="scientific">Reticulomyxa filosa</name>
    <dbReference type="NCBI Taxonomy" id="46433"/>
    <lineage>
        <taxon>Eukaryota</taxon>
        <taxon>Sar</taxon>
        <taxon>Rhizaria</taxon>
        <taxon>Retaria</taxon>
        <taxon>Foraminifera</taxon>
        <taxon>Monothalamids</taxon>
        <taxon>Reticulomyxidae</taxon>
        <taxon>Reticulomyxa</taxon>
    </lineage>
</organism>
<sequence length="169" mass="18655">MENINLMLQMRPKPEAIVEKGVVGFDDLSRMYDVKDESDEDVNMPNISHANNSNGATTNTGSISGSAPANSAMLGRYFANKSTFNPKDTAAKDAFEKEVPWEISLIKSLLFLTIHEALKKSKLQTAHAEQETMVITTDILTSLGRIRDLLDQMGTQAVCICISLLLFLF</sequence>
<gene>
    <name evidence="2" type="ORF">RFI_08406</name>
</gene>
<protein>
    <submittedName>
        <fullName evidence="2">Uncharacterized protein</fullName>
    </submittedName>
</protein>
<proteinExistence type="predicted"/>
<dbReference type="EMBL" id="ASPP01006511">
    <property type="protein sequence ID" value="ETO28715.1"/>
    <property type="molecule type" value="Genomic_DNA"/>
</dbReference>
<evidence type="ECO:0000313" key="2">
    <source>
        <dbReference type="EMBL" id="ETO28715.1"/>
    </source>
</evidence>
<keyword evidence="3" id="KW-1185">Reference proteome</keyword>
<evidence type="ECO:0000256" key="1">
    <source>
        <dbReference type="SAM" id="MobiDB-lite"/>
    </source>
</evidence>
<reference evidence="2 3" key="1">
    <citation type="journal article" date="2013" name="Curr. Biol.">
        <title>The Genome of the Foraminiferan Reticulomyxa filosa.</title>
        <authorList>
            <person name="Glockner G."/>
            <person name="Hulsmann N."/>
            <person name="Schleicher M."/>
            <person name="Noegel A.A."/>
            <person name="Eichinger L."/>
            <person name="Gallinger C."/>
            <person name="Pawlowski J."/>
            <person name="Sierra R."/>
            <person name="Euteneuer U."/>
            <person name="Pillet L."/>
            <person name="Moustafa A."/>
            <person name="Platzer M."/>
            <person name="Groth M."/>
            <person name="Szafranski K."/>
            <person name="Schliwa M."/>
        </authorList>
    </citation>
    <scope>NUCLEOTIDE SEQUENCE [LARGE SCALE GENOMIC DNA]</scope>
</reference>
<feature type="region of interest" description="Disordered" evidence="1">
    <location>
        <begin position="39"/>
        <end position="64"/>
    </location>
</feature>
<dbReference type="AlphaFoldDB" id="X6NQY0"/>
<feature type="non-terminal residue" evidence="2">
    <location>
        <position position="169"/>
    </location>
</feature>
<feature type="compositionally biased region" description="Low complexity" evidence="1">
    <location>
        <begin position="50"/>
        <end position="64"/>
    </location>
</feature>